<proteinExistence type="predicted"/>
<evidence type="ECO:0000256" key="4">
    <source>
        <dbReference type="ARBA" id="ARBA00023180"/>
    </source>
</evidence>
<dbReference type="OrthoDB" id="1657402at2759"/>
<feature type="domain" description="Beta-galactosidase" evidence="6">
    <location>
        <begin position="39"/>
        <end position="228"/>
    </location>
</feature>
<dbReference type="Proteomes" id="UP000313359">
    <property type="component" value="Unassembled WGS sequence"/>
</dbReference>
<dbReference type="GO" id="GO:0004565">
    <property type="term" value="F:beta-galactosidase activity"/>
    <property type="evidence" value="ECO:0007669"/>
    <property type="project" value="UniProtKB-EC"/>
</dbReference>
<dbReference type="InterPro" id="IPR008979">
    <property type="entry name" value="Galactose-bd-like_sf"/>
</dbReference>
<dbReference type="Pfam" id="PF13363">
    <property type="entry name" value="BetaGal_dom3"/>
    <property type="match status" value="1"/>
</dbReference>
<dbReference type="InterPro" id="IPR018954">
    <property type="entry name" value="Betagal_dom2"/>
</dbReference>
<dbReference type="Pfam" id="PF13364">
    <property type="entry name" value="BetaGal_ABD2"/>
    <property type="match status" value="2"/>
</dbReference>
<dbReference type="Gene3D" id="3.20.20.80">
    <property type="entry name" value="Glycosidases"/>
    <property type="match status" value="1"/>
</dbReference>
<evidence type="ECO:0000256" key="2">
    <source>
        <dbReference type="ARBA" id="ARBA00012756"/>
    </source>
</evidence>
<reference evidence="7" key="1">
    <citation type="journal article" date="2018" name="Genome Biol. Evol.">
        <title>Genomics and development of Lentinus tigrinus, a white-rot wood-decaying mushroom with dimorphic fruiting bodies.</title>
        <authorList>
            <person name="Wu B."/>
            <person name="Xu Z."/>
            <person name="Knudson A."/>
            <person name="Carlson A."/>
            <person name="Chen N."/>
            <person name="Kovaka S."/>
            <person name="LaButti K."/>
            <person name="Lipzen A."/>
            <person name="Pennachio C."/>
            <person name="Riley R."/>
            <person name="Schakwitz W."/>
            <person name="Umezawa K."/>
            <person name="Ohm R.A."/>
            <person name="Grigoriev I.V."/>
            <person name="Nagy L.G."/>
            <person name="Gibbons J."/>
            <person name="Hibbett D."/>
        </authorList>
    </citation>
    <scope>NUCLEOTIDE SEQUENCE [LARGE SCALE GENOMIC DNA]</scope>
    <source>
        <strain evidence="7">ALCF2SS1-6</strain>
    </source>
</reference>
<dbReference type="SUPFAM" id="SSF117100">
    <property type="entry name" value="Beta-galactosidase LacA, domain 3"/>
    <property type="match status" value="1"/>
</dbReference>
<evidence type="ECO:0000259" key="6">
    <source>
        <dbReference type="SMART" id="SM01029"/>
    </source>
</evidence>
<evidence type="ECO:0000256" key="1">
    <source>
        <dbReference type="ARBA" id="ARBA00001412"/>
    </source>
</evidence>
<feature type="non-terminal residue" evidence="7">
    <location>
        <position position="1"/>
    </location>
</feature>
<dbReference type="Gene3D" id="2.60.390.10">
    <property type="entry name" value="Beta-galactosidase, domain 3"/>
    <property type="match status" value="1"/>
</dbReference>
<keyword evidence="4" id="KW-0325">Glycoprotein</keyword>
<accession>A0A5C2S1T8</accession>
<dbReference type="InterPro" id="IPR037110">
    <property type="entry name" value="Betagal_dom2_sf"/>
</dbReference>
<dbReference type="SMART" id="SM01029">
    <property type="entry name" value="BetaGal_dom2"/>
    <property type="match status" value="1"/>
</dbReference>
<name>A0A5C2S1T8_9APHY</name>
<evidence type="ECO:0000256" key="3">
    <source>
        <dbReference type="ARBA" id="ARBA00022801"/>
    </source>
</evidence>
<dbReference type="InterPro" id="IPR036833">
    <property type="entry name" value="BetaGal_dom3_sf"/>
</dbReference>
<keyword evidence="8" id="KW-1185">Reference proteome</keyword>
<evidence type="ECO:0000256" key="5">
    <source>
        <dbReference type="ARBA" id="ARBA00023295"/>
    </source>
</evidence>
<sequence length="659" mass="71626">LPGVYTSYDYGSPIRETRQLSDKYDELKRQNMFIRSSPEFRKTDWIGDSSTGIAGVTISNKEVFGTLLTNPDSGTNFLVVRQNDSTSTGSVTFKVTMPTLEGLITIPFITDTIALDGRQSKIIVTDYHFGTQGGLLYTTTSIFFAGKIGDRDVVFLHGSSTQSHEFAFFMPRGVQFSSSLSSASNIRVSSTSRKGTVSVLAGVVGLVTVVDTESLLILYSDDVTAATFWAPPIRNETPNTIKGLENFWQFGTNTTVLVGGPYLVRNASIADGVLALRGDLNASALLTVFAPPDVVEVTWNGEPVDTMGHGSGMLQAHVASSAHLQSGISLPELTDWKYADSLPEIKRDFDDSEWVVANKTSTNLNVKPLFGDGRVLYGCDYGYCENNVLWRGHFNATGSETAVNLTIYGGEFFAASVWINDKFAGTVYSQEEGANQLFTFPEGSVVAGQDNVVTVLQDNMGLDEDENEKSTRGIAGFDLIGGGNFTTWRVQGKLGGYLNYPDKVRGLLNEGGLYGERQGWHLPGFDTSSWESRDLSEGLPNGGAGVGFFVTTFDLDLPTGMDIQLSFQFEPFNEQPYRALLFVNGWQYGKRVANAGPQTRFPVPQGILEYNGKNTVAVALWALEDTEIFPMLQLSIDGVFDGGVGPIATVAPTYSEVRG</sequence>
<dbReference type="STRING" id="1328759.A0A5C2S1T8"/>
<dbReference type="PANTHER" id="PTHR23421">
    <property type="entry name" value="BETA-GALACTOSIDASE RELATED"/>
    <property type="match status" value="1"/>
</dbReference>
<dbReference type="InterPro" id="IPR001944">
    <property type="entry name" value="Glycoside_Hdrlase_35"/>
</dbReference>
<protein>
    <recommendedName>
        <fullName evidence="2">beta-galactosidase</fullName>
        <ecNumber evidence="2">3.2.1.23</ecNumber>
    </recommendedName>
</protein>
<dbReference type="EMBL" id="ML122286">
    <property type="protein sequence ID" value="RPD56724.1"/>
    <property type="molecule type" value="Genomic_DNA"/>
</dbReference>
<keyword evidence="3" id="KW-0378">Hydrolase</keyword>
<dbReference type="Gene3D" id="2.60.120.260">
    <property type="entry name" value="Galactose-binding domain-like"/>
    <property type="match status" value="2"/>
</dbReference>
<evidence type="ECO:0000313" key="7">
    <source>
        <dbReference type="EMBL" id="RPD56724.1"/>
    </source>
</evidence>
<comment type="catalytic activity">
    <reaction evidence="1">
        <text>Hydrolysis of terminal non-reducing beta-D-galactose residues in beta-D-galactosides.</text>
        <dbReference type="EC" id="3.2.1.23"/>
    </reaction>
</comment>
<dbReference type="SUPFAM" id="SSF49785">
    <property type="entry name" value="Galactose-binding domain-like"/>
    <property type="match status" value="2"/>
</dbReference>
<gene>
    <name evidence="7" type="ORF">L227DRAFT_507921</name>
</gene>
<dbReference type="AlphaFoldDB" id="A0A5C2S1T8"/>
<dbReference type="GO" id="GO:0005975">
    <property type="term" value="P:carbohydrate metabolic process"/>
    <property type="evidence" value="ECO:0007669"/>
    <property type="project" value="InterPro"/>
</dbReference>
<dbReference type="InterPro" id="IPR025300">
    <property type="entry name" value="BetaGal_jelly_roll_dom"/>
</dbReference>
<dbReference type="EC" id="3.2.1.23" evidence="2"/>
<dbReference type="SUPFAM" id="SSF51011">
    <property type="entry name" value="Glycosyl hydrolase domain"/>
    <property type="match status" value="1"/>
</dbReference>
<dbReference type="Gene3D" id="2.102.20.10">
    <property type="entry name" value="Beta-galactosidase, domain 2"/>
    <property type="match status" value="1"/>
</dbReference>
<evidence type="ECO:0000313" key="8">
    <source>
        <dbReference type="Proteomes" id="UP000313359"/>
    </source>
</evidence>
<keyword evidence="5" id="KW-0326">Glycosidase</keyword>
<dbReference type="Pfam" id="PF10435">
    <property type="entry name" value="BetaGal_dom2"/>
    <property type="match status" value="1"/>
</dbReference>
<dbReference type="InterPro" id="IPR025972">
    <property type="entry name" value="BetaGal_dom3"/>
</dbReference>
<organism evidence="7 8">
    <name type="scientific">Lentinus tigrinus ALCF2SS1-6</name>
    <dbReference type="NCBI Taxonomy" id="1328759"/>
    <lineage>
        <taxon>Eukaryota</taxon>
        <taxon>Fungi</taxon>
        <taxon>Dikarya</taxon>
        <taxon>Basidiomycota</taxon>
        <taxon>Agaricomycotina</taxon>
        <taxon>Agaricomycetes</taxon>
        <taxon>Polyporales</taxon>
        <taxon>Polyporaceae</taxon>
        <taxon>Lentinus</taxon>
    </lineage>
</organism>